<keyword evidence="2" id="KW-0479">Metal-binding</keyword>
<evidence type="ECO:0000256" key="1">
    <source>
        <dbReference type="ARBA" id="ARBA00010617"/>
    </source>
</evidence>
<dbReference type="GO" id="GO:0005506">
    <property type="term" value="F:iron ion binding"/>
    <property type="evidence" value="ECO:0007669"/>
    <property type="project" value="InterPro"/>
</dbReference>
<dbReference type="PANTHER" id="PTHR24286">
    <property type="entry name" value="CYTOCHROME P450 26"/>
    <property type="match status" value="1"/>
</dbReference>
<comment type="similarity">
    <text evidence="1">Belongs to the cytochrome P450 family.</text>
</comment>
<evidence type="ECO:0000256" key="4">
    <source>
        <dbReference type="SAM" id="Phobius"/>
    </source>
</evidence>
<feature type="non-terminal residue" evidence="5">
    <location>
        <position position="129"/>
    </location>
</feature>
<keyword evidence="4" id="KW-0812">Transmembrane</keyword>
<keyword evidence="6" id="KW-1185">Reference proteome</keyword>
<dbReference type="InterPro" id="IPR036396">
    <property type="entry name" value="Cyt_P450_sf"/>
</dbReference>
<dbReference type="Gene3D" id="1.10.630.10">
    <property type="entry name" value="Cytochrome P450"/>
    <property type="match status" value="1"/>
</dbReference>
<evidence type="ECO:0000313" key="6">
    <source>
        <dbReference type="Proteomes" id="UP000265520"/>
    </source>
</evidence>
<keyword evidence="4" id="KW-1133">Transmembrane helix</keyword>
<dbReference type="SUPFAM" id="SSF48264">
    <property type="entry name" value="Cytochrome P450"/>
    <property type="match status" value="1"/>
</dbReference>
<dbReference type="Proteomes" id="UP000265520">
    <property type="component" value="Unassembled WGS sequence"/>
</dbReference>
<evidence type="ECO:0000256" key="3">
    <source>
        <dbReference type="ARBA" id="ARBA00023004"/>
    </source>
</evidence>
<comment type="caution">
    <text evidence="5">The sequence shown here is derived from an EMBL/GenBank/DDBJ whole genome shotgun (WGS) entry which is preliminary data.</text>
</comment>
<keyword evidence="3" id="KW-0408">Iron</keyword>
<evidence type="ECO:0000313" key="5">
    <source>
        <dbReference type="EMBL" id="MCI10951.1"/>
    </source>
</evidence>
<dbReference type="GO" id="GO:0010268">
    <property type="term" value="P:brassinosteroid homeostasis"/>
    <property type="evidence" value="ECO:0007669"/>
    <property type="project" value="TreeGrafter"/>
</dbReference>
<evidence type="ECO:0000256" key="2">
    <source>
        <dbReference type="ARBA" id="ARBA00022723"/>
    </source>
</evidence>
<proteinExistence type="inferred from homology"/>
<organism evidence="5 6">
    <name type="scientific">Trifolium medium</name>
    <dbReference type="NCBI Taxonomy" id="97028"/>
    <lineage>
        <taxon>Eukaryota</taxon>
        <taxon>Viridiplantae</taxon>
        <taxon>Streptophyta</taxon>
        <taxon>Embryophyta</taxon>
        <taxon>Tracheophyta</taxon>
        <taxon>Spermatophyta</taxon>
        <taxon>Magnoliopsida</taxon>
        <taxon>eudicotyledons</taxon>
        <taxon>Gunneridae</taxon>
        <taxon>Pentapetalae</taxon>
        <taxon>rosids</taxon>
        <taxon>fabids</taxon>
        <taxon>Fabales</taxon>
        <taxon>Fabaceae</taxon>
        <taxon>Papilionoideae</taxon>
        <taxon>50 kb inversion clade</taxon>
        <taxon>NPAAA clade</taxon>
        <taxon>Hologalegina</taxon>
        <taxon>IRL clade</taxon>
        <taxon>Trifolieae</taxon>
        <taxon>Trifolium</taxon>
    </lineage>
</organism>
<accession>A0A392PFR9</accession>
<keyword evidence="5" id="KW-0560">Oxidoreductase</keyword>
<reference evidence="5 6" key="1">
    <citation type="journal article" date="2018" name="Front. Plant Sci.">
        <title>Red Clover (Trifolium pratense) and Zigzag Clover (T. medium) - A Picture of Genomic Similarities and Differences.</title>
        <authorList>
            <person name="Dluhosova J."/>
            <person name="Istvanek J."/>
            <person name="Nedelnik J."/>
            <person name="Repkova J."/>
        </authorList>
    </citation>
    <scope>NUCLEOTIDE SEQUENCE [LARGE SCALE GENOMIC DNA]</scope>
    <source>
        <strain evidence="6">cv. 10/8</strain>
        <tissue evidence="5">Leaf</tissue>
    </source>
</reference>
<keyword evidence="4" id="KW-0472">Membrane</keyword>
<sequence>MDTIWILLMTPIFLCSLILCINKLSHKLKSKHRNQLPQGTLGWPFIGETIEFVSCAYTDRPESFMNKRRAMYGKVFKSHIFGSATIVSTDADVNKFILQSDAKVFVPSYPKSLMELMGESSILLINGTL</sequence>
<protein>
    <submittedName>
        <fullName evidence="5">3-epi-6-deoxocathasterone 23-monooxygenase-like</fullName>
    </submittedName>
</protein>
<dbReference type="GO" id="GO:0016709">
    <property type="term" value="F:oxidoreductase activity, acting on paired donors, with incorporation or reduction of molecular oxygen, NAD(P)H as one donor, and incorporation of one atom of oxygen"/>
    <property type="evidence" value="ECO:0007669"/>
    <property type="project" value="TreeGrafter"/>
</dbReference>
<feature type="transmembrane region" description="Helical" evidence="4">
    <location>
        <begin position="6"/>
        <end position="24"/>
    </location>
</feature>
<name>A0A392PFR9_9FABA</name>
<dbReference type="EMBL" id="LXQA010078254">
    <property type="protein sequence ID" value="MCI10951.1"/>
    <property type="molecule type" value="Genomic_DNA"/>
</dbReference>
<dbReference type="GO" id="GO:0020037">
    <property type="term" value="F:heme binding"/>
    <property type="evidence" value="ECO:0007669"/>
    <property type="project" value="InterPro"/>
</dbReference>
<dbReference type="PANTHER" id="PTHR24286:SF30">
    <property type="entry name" value="3-EPI-6-DEOXOCATHASTERONE 23-MONOOXYGENASE CYP90D1"/>
    <property type="match status" value="1"/>
</dbReference>
<keyword evidence="5" id="KW-0503">Monooxygenase</keyword>
<dbReference type="GO" id="GO:0016132">
    <property type="term" value="P:brassinosteroid biosynthetic process"/>
    <property type="evidence" value="ECO:0007669"/>
    <property type="project" value="TreeGrafter"/>
</dbReference>
<dbReference type="GO" id="GO:0016125">
    <property type="term" value="P:sterol metabolic process"/>
    <property type="evidence" value="ECO:0007669"/>
    <property type="project" value="TreeGrafter"/>
</dbReference>
<dbReference type="AlphaFoldDB" id="A0A392PFR9"/>